<sequence length="410" mass="46861">MSVTSSSTHWHHLAAEIRCVILERLLQDGCSLAGFATVSREWQTIIERHNFARIKLTPSRIADFGSVIHRNNALVRYLWLCLELEEYDCTLCASRDPETWGMSHRDNALIVTAFQDLFSTPGTWEPGGGGNSLMLDISVHSPSDSEHWFKYLTFRPSTPFDDQEEDGAQDDDQSMLAKLDDRQHGWEDGRRASAPCRQLPLVPAVTGVLLRQQTRRRWKPMALANMFSRLPELQVIHYEPWREWEKRTSTKVDGCLVHQSVFESLALSKLKRLVLFENFNQSYLPRESHRDEDLIRIPAPNVGRAVATASLKLEHLSASFMVDADDFLQARQRFWEWPNLNSLALTSQLLTPGESQVDINDMLIAAAAATMRMPKLRTMKIWNGQEGLAILFQYQTARNSRQAVITRRGT</sequence>
<dbReference type="Proteomes" id="UP001285441">
    <property type="component" value="Unassembled WGS sequence"/>
</dbReference>
<keyword evidence="3" id="KW-1185">Reference proteome</keyword>
<accession>A0AAE0U8J3</accession>
<gene>
    <name evidence="2" type="ORF">B0H63DRAFT_48274</name>
</gene>
<proteinExistence type="predicted"/>
<dbReference type="EMBL" id="JAULSW010000001">
    <property type="protein sequence ID" value="KAK3394510.1"/>
    <property type="molecule type" value="Genomic_DNA"/>
</dbReference>
<evidence type="ECO:0000313" key="2">
    <source>
        <dbReference type="EMBL" id="KAK3394510.1"/>
    </source>
</evidence>
<dbReference type="InterPro" id="IPR046676">
    <property type="entry name" value="DUF6546"/>
</dbReference>
<dbReference type="Pfam" id="PF20183">
    <property type="entry name" value="DUF6546"/>
    <property type="match status" value="1"/>
</dbReference>
<dbReference type="AlphaFoldDB" id="A0AAE0U8J3"/>
<comment type="caution">
    <text evidence="2">The sequence shown here is derived from an EMBL/GenBank/DDBJ whole genome shotgun (WGS) entry which is preliminary data.</text>
</comment>
<organism evidence="2 3">
    <name type="scientific">Podospora didyma</name>
    <dbReference type="NCBI Taxonomy" id="330526"/>
    <lineage>
        <taxon>Eukaryota</taxon>
        <taxon>Fungi</taxon>
        <taxon>Dikarya</taxon>
        <taxon>Ascomycota</taxon>
        <taxon>Pezizomycotina</taxon>
        <taxon>Sordariomycetes</taxon>
        <taxon>Sordariomycetidae</taxon>
        <taxon>Sordariales</taxon>
        <taxon>Podosporaceae</taxon>
        <taxon>Podospora</taxon>
    </lineage>
</organism>
<feature type="domain" description="DUF6546" evidence="1">
    <location>
        <begin position="268"/>
        <end position="410"/>
    </location>
</feature>
<name>A0AAE0U8J3_9PEZI</name>
<reference evidence="2" key="1">
    <citation type="journal article" date="2023" name="Mol. Phylogenet. Evol.">
        <title>Genome-scale phylogeny and comparative genomics of the fungal order Sordariales.</title>
        <authorList>
            <person name="Hensen N."/>
            <person name="Bonometti L."/>
            <person name="Westerberg I."/>
            <person name="Brannstrom I.O."/>
            <person name="Guillou S."/>
            <person name="Cros-Aarteil S."/>
            <person name="Calhoun S."/>
            <person name="Haridas S."/>
            <person name="Kuo A."/>
            <person name="Mondo S."/>
            <person name="Pangilinan J."/>
            <person name="Riley R."/>
            <person name="LaButti K."/>
            <person name="Andreopoulos B."/>
            <person name="Lipzen A."/>
            <person name="Chen C."/>
            <person name="Yan M."/>
            <person name="Daum C."/>
            <person name="Ng V."/>
            <person name="Clum A."/>
            <person name="Steindorff A."/>
            <person name="Ohm R.A."/>
            <person name="Martin F."/>
            <person name="Silar P."/>
            <person name="Natvig D.O."/>
            <person name="Lalanne C."/>
            <person name="Gautier V."/>
            <person name="Ament-Velasquez S.L."/>
            <person name="Kruys A."/>
            <person name="Hutchinson M.I."/>
            <person name="Powell A.J."/>
            <person name="Barry K."/>
            <person name="Miller A.N."/>
            <person name="Grigoriev I.V."/>
            <person name="Debuchy R."/>
            <person name="Gladieux P."/>
            <person name="Hiltunen Thoren M."/>
            <person name="Johannesson H."/>
        </authorList>
    </citation>
    <scope>NUCLEOTIDE SEQUENCE</scope>
    <source>
        <strain evidence="2">CBS 232.78</strain>
    </source>
</reference>
<protein>
    <recommendedName>
        <fullName evidence="1">DUF6546 domain-containing protein</fullName>
    </recommendedName>
</protein>
<evidence type="ECO:0000259" key="1">
    <source>
        <dbReference type="Pfam" id="PF20183"/>
    </source>
</evidence>
<reference evidence="2" key="2">
    <citation type="submission" date="2023-06" db="EMBL/GenBank/DDBJ databases">
        <authorList>
            <consortium name="Lawrence Berkeley National Laboratory"/>
            <person name="Haridas S."/>
            <person name="Hensen N."/>
            <person name="Bonometti L."/>
            <person name="Westerberg I."/>
            <person name="Brannstrom I.O."/>
            <person name="Guillou S."/>
            <person name="Cros-Aarteil S."/>
            <person name="Calhoun S."/>
            <person name="Kuo A."/>
            <person name="Mondo S."/>
            <person name="Pangilinan J."/>
            <person name="Riley R."/>
            <person name="LaButti K."/>
            <person name="Andreopoulos B."/>
            <person name="Lipzen A."/>
            <person name="Chen C."/>
            <person name="Yanf M."/>
            <person name="Daum C."/>
            <person name="Ng V."/>
            <person name="Clum A."/>
            <person name="Steindorff A."/>
            <person name="Ohm R."/>
            <person name="Martin F."/>
            <person name="Silar P."/>
            <person name="Natvig D."/>
            <person name="Lalanne C."/>
            <person name="Gautier V."/>
            <person name="Ament-velasquez S.L."/>
            <person name="Kruys A."/>
            <person name="Hutchinson M.I."/>
            <person name="Powell A.J."/>
            <person name="Barry K."/>
            <person name="Miller A.N."/>
            <person name="Grigoriev I.V."/>
            <person name="Debuchy R."/>
            <person name="Gladieux P."/>
            <person name="Thoren M.H."/>
            <person name="Johannesson H."/>
        </authorList>
    </citation>
    <scope>NUCLEOTIDE SEQUENCE</scope>
    <source>
        <strain evidence="2">CBS 232.78</strain>
    </source>
</reference>
<evidence type="ECO:0000313" key="3">
    <source>
        <dbReference type="Proteomes" id="UP001285441"/>
    </source>
</evidence>